<evidence type="ECO:0000256" key="1">
    <source>
        <dbReference type="ARBA" id="ARBA00022487"/>
    </source>
</evidence>
<evidence type="ECO:0000256" key="4">
    <source>
        <dbReference type="ARBA" id="ARBA00023157"/>
    </source>
</evidence>
<name>A0AAD4EX61_9PEZI</name>
<keyword evidence="2" id="KW-0732">Signal</keyword>
<protein>
    <recommendedName>
        <fullName evidence="5">Carboxylic ester hydrolase</fullName>
        <ecNumber evidence="5">3.1.1.-</ecNumber>
    </recommendedName>
</protein>
<comment type="caution">
    <text evidence="6">The sequence shown here is derived from an EMBL/GenBank/DDBJ whole genome shotgun (WGS) entry which is preliminary data.</text>
</comment>
<keyword evidence="4" id="KW-1015">Disulfide bond</keyword>
<dbReference type="AlphaFoldDB" id="A0AAD4EX61"/>
<dbReference type="GO" id="GO:0052689">
    <property type="term" value="F:carboxylic ester hydrolase activity"/>
    <property type="evidence" value="ECO:0007669"/>
    <property type="project" value="UniProtKB-KW"/>
</dbReference>
<dbReference type="Pfam" id="PF07519">
    <property type="entry name" value="Tannase"/>
    <property type="match status" value="1"/>
</dbReference>
<evidence type="ECO:0000313" key="6">
    <source>
        <dbReference type="EMBL" id="KAG7289154.1"/>
    </source>
</evidence>
<reference evidence="6" key="1">
    <citation type="submission" date="2023-02" db="EMBL/GenBank/DDBJ databases">
        <authorList>
            <person name="Palmer J.M."/>
        </authorList>
    </citation>
    <scope>NUCLEOTIDE SEQUENCE</scope>
    <source>
        <strain evidence="6">FW57</strain>
    </source>
</reference>
<comment type="similarity">
    <text evidence="5">Belongs to the tannase family.</text>
</comment>
<evidence type="ECO:0000256" key="2">
    <source>
        <dbReference type="ARBA" id="ARBA00022729"/>
    </source>
</evidence>
<accession>A0AAD4EX61</accession>
<evidence type="ECO:0000256" key="5">
    <source>
        <dbReference type="RuleBase" id="RU361238"/>
    </source>
</evidence>
<proteinExistence type="inferred from homology"/>
<organism evidence="6 7">
    <name type="scientific">Staphylotrichum longicolle</name>
    <dbReference type="NCBI Taxonomy" id="669026"/>
    <lineage>
        <taxon>Eukaryota</taxon>
        <taxon>Fungi</taxon>
        <taxon>Dikarya</taxon>
        <taxon>Ascomycota</taxon>
        <taxon>Pezizomycotina</taxon>
        <taxon>Sordariomycetes</taxon>
        <taxon>Sordariomycetidae</taxon>
        <taxon>Sordariales</taxon>
        <taxon>Chaetomiaceae</taxon>
        <taxon>Staphylotrichum</taxon>
    </lineage>
</organism>
<evidence type="ECO:0000313" key="7">
    <source>
        <dbReference type="Proteomes" id="UP001197093"/>
    </source>
</evidence>
<dbReference type="PANTHER" id="PTHR33938:SF8">
    <property type="entry name" value="CARBOXYLIC ESTER HYDROLASE"/>
    <property type="match status" value="1"/>
</dbReference>
<sequence>MWPERPRGRLATAVNGTADYYDSVLARDPQASGDYRFFVPPGSLHCTACGMLPHVMGVMEGTAPDTLPAEGKNRNGVELTRNICMYPRVQHYVGGDMEDPSSFQCV</sequence>
<dbReference type="EMBL" id="JAHCVI010000002">
    <property type="protein sequence ID" value="KAG7289154.1"/>
    <property type="molecule type" value="Genomic_DNA"/>
</dbReference>
<dbReference type="Proteomes" id="UP001197093">
    <property type="component" value="Unassembled WGS sequence"/>
</dbReference>
<keyword evidence="1" id="KW-0719">Serine esterase</keyword>
<dbReference type="EC" id="3.1.1.-" evidence="5"/>
<evidence type="ECO:0000256" key="3">
    <source>
        <dbReference type="ARBA" id="ARBA00022801"/>
    </source>
</evidence>
<keyword evidence="7" id="KW-1185">Reference proteome</keyword>
<dbReference type="PANTHER" id="PTHR33938">
    <property type="entry name" value="FERULOYL ESTERASE B-RELATED"/>
    <property type="match status" value="1"/>
</dbReference>
<keyword evidence="3 5" id="KW-0378">Hydrolase</keyword>
<dbReference type="InterPro" id="IPR011118">
    <property type="entry name" value="Tannase/feruloyl_esterase"/>
</dbReference>
<gene>
    <name evidence="6" type="ORF">NEMBOFW57_005517</name>
</gene>